<protein>
    <submittedName>
        <fullName evidence="1">Uncharacterized protein</fullName>
    </submittedName>
</protein>
<dbReference type="Proteomes" id="UP000199542">
    <property type="component" value="Unassembled WGS sequence"/>
</dbReference>
<gene>
    <name evidence="1" type="ORF">SAMN02927900_02476</name>
</gene>
<evidence type="ECO:0000313" key="1">
    <source>
        <dbReference type="EMBL" id="SCW54694.1"/>
    </source>
</evidence>
<evidence type="ECO:0000313" key="2">
    <source>
        <dbReference type="Proteomes" id="UP000199542"/>
    </source>
</evidence>
<accession>A0A1G4RCV0</accession>
<dbReference type="AlphaFoldDB" id="A0A1G4RCV0"/>
<dbReference type="EMBL" id="FMTM01000003">
    <property type="protein sequence ID" value="SCW54694.1"/>
    <property type="molecule type" value="Genomic_DNA"/>
</dbReference>
<sequence>MYIFYYLYFISMKFEYANEIFSMTSMFRFSIGTISITTNAINPSYLSNSCN</sequence>
<name>A0A1G4RCV0_9HYPH</name>
<organism evidence="1 2">
    <name type="scientific">Rhizobium mongolense subsp. loessense</name>
    <dbReference type="NCBI Taxonomy" id="158890"/>
    <lineage>
        <taxon>Bacteria</taxon>
        <taxon>Pseudomonadati</taxon>
        <taxon>Pseudomonadota</taxon>
        <taxon>Alphaproteobacteria</taxon>
        <taxon>Hyphomicrobiales</taxon>
        <taxon>Rhizobiaceae</taxon>
        <taxon>Rhizobium/Agrobacterium group</taxon>
        <taxon>Rhizobium</taxon>
    </lineage>
</organism>
<reference evidence="1 2" key="1">
    <citation type="submission" date="2016-10" db="EMBL/GenBank/DDBJ databases">
        <authorList>
            <person name="de Groot N.N."/>
        </authorList>
    </citation>
    <scope>NUCLEOTIDE SEQUENCE [LARGE SCALE GENOMIC DNA]</scope>
    <source>
        <strain evidence="1 2">CGMCC 1.3401</strain>
    </source>
</reference>
<proteinExistence type="predicted"/>